<keyword evidence="2" id="KW-1185">Reference proteome</keyword>
<evidence type="ECO:0000313" key="1">
    <source>
        <dbReference type="EMBL" id="KIL61361.1"/>
    </source>
</evidence>
<dbReference type="HOGENOM" id="CLU_2573419_0_0_1"/>
<proteinExistence type="predicted"/>
<evidence type="ECO:0000313" key="2">
    <source>
        <dbReference type="Proteomes" id="UP000054549"/>
    </source>
</evidence>
<gene>
    <name evidence="1" type="ORF">M378DRAFT_167006</name>
</gene>
<dbReference type="AlphaFoldDB" id="A0A0C2WX06"/>
<name>A0A0C2WX06_AMAMK</name>
<dbReference type="OrthoDB" id="3050811at2759"/>
<organism evidence="1 2">
    <name type="scientific">Amanita muscaria (strain Koide BX008)</name>
    <dbReference type="NCBI Taxonomy" id="946122"/>
    <lineage>
        <taxon>Eukaryota</taxon>
        <taxon>Fungi</taxon>
        <taxon>Dikarya</taxon>
        <taxon>Basidiomycota</taxon>
        <taxon>Agaricomycotina</taxon>
        <taxon>Agaricomycetes</taxon>
        <taxon>Agaricomycetidae</taxon>
        <taxon>Agaricales</taxon>
        <taxon>Pluteineae</taxon>
        <taxon>Amanitaceae</taxon>
        <taxon>Amanita</taxon>
    </lineage>
</organism>
<sequence length="81" mass="9288">MKRKAASEVKKQAETRISIPAITVSAPSDGDISFEANEVEKEFSFVDILDQSYKSHLLDASLHNWNMRFQFNSYVVDDEVY</sequence>
<dbReference type="InParanoid" id="A0A0C2WX06"/>
<reference evidence="1 2" key="1">
    <citation type="submission" date="2014-04" db="EMBL/GenBank/DDBJ databases">
        <title>Evolutionary Origins and Diversification of the Mycorrhizal Mutualists.</title>
        <authorList>
            <consortium name="DOE Joint Genome Institute"/>
            <consortium name="Mycorrhizal Genomics Consortium"/>
            <person name="Kohler A."/>
            <person name="Kuo A."/>
            <person name="Nagy L.G."/>
            <person name="Floudas D."/>
            <person name="Copeland A."/>
            <person name="Barry K.W."/>
            <person name="Cichocki N."/>
            <person name="Veneault-Fourrey C."/>
            <person name="LaButti K."/>
            <person name="Lindquist E.A."/>
            <person name="Lipzen A."/>
            <person name="Lundell T."/>
            <person name="Morin E."/>
            <person name="Murat C."/>
            <person name="Riley R."/>
            <person name="Ohm R."/>
            <person name="Sun H."/>
            <person name="Tunlid A."/>
            <person name="Henrissat B."/>
            <person name="Grigoriev I.V."/>
            <person name="Hibbett D.S."/>
            <person name="Martin F."/>
        </authorList>
    </citation>
    <scope>NUCLEOTIDE SEQUENCE [LARGE SCALE GENOMIC DNA]</scope>
    <source>
        <strain evidence="1 2">Koide BX008</strain>
    </source>
</reference>
<protein>
    <submittedName>
        <fullName evidence="1">Uncharacterized protein</fullName>
    </submittedName>
</protein>
<dbReference type="EMBL" id="KN818285">
    <property type="protein sequence ID" value="KIL61361.1"/>
    <property type="molecule type" value="Genomic_DNA"/>
</dbReference>
<accession>A0A0C2WX06</accession>
<dbReference type="Proteomes" id="UP000054549">
    <property type="component" value="Unassembled WGS sequence"/>
</dbReference>